<proteinExistence type="predicted"/>
<evidence type="ECO:0000313" key="3">
    <source>
        <dbReference type="EMBL" id="QGV56801.1"/>
    </source>
</evidence>
<sequence length="840" mass="97301">MFLLEEKENANIFRDLVRKMFYVGTFNLDLLVDDWKNFSRSLFHQYAETEVIGGRPTISRTNIYKRLLGVSTFKNLDSSFRSFQILGHLLSTRQFPFMGKRCEEKSLKRFEEVVTSLHEVKASHLSRMGEAAFYIGRKCRLYHVPHNVGHFSINSSGDYEFSTSEGGNALGVRTLMIEVLGRRSDVVEEMTPWGYVQHNTDLEIWRYLYRETPILEGSFLEPLTSGFPKEQPGRLRGLDEVIGRQLMYAAWKKSVRVPTVRCSTVAEMGNKARIVTVGPAWLQILQAPLAHTLKHMMWNHPSVFSSFHRQDQAWMAVIMISKSKLTNFDEVLSSDLKDATNAQGVTLTRHLVRQFLRGYGLRPNPYVDFVIDLIGPREIVLPTGRRILSRRGIMMGEPMAKPCLTLLNLCVEYCAWRKYKVKYDRANLHRRLFHIGGDDHLVIGPRPYLNYMTKFHLLSGSQIEGGVHGTSRIAVRYVERVLFIGNFSKRKPHDPKNYPESMIVETIKVRILERGYLLPIIKDNKNVAIGKSSTISACLKWMPKHPLWPEWHKQMIRGLFVSRMGSWLPNLRKHPKCFNSIMLPKFFGGYGLAMSDLEEYTAYTKASRPLQWIIAAVCDDHPQWREGIRELSRLNRNLSKRGDTKCLKFEQDIIEQLMMVLNDRLSWKQLEEKFPSPHGPRGTVAEAQRAGYMSIRRFADEATRGVIFQNLVSEPHKISNFNTQPYRKTMGIVWEKLEALGIDKCSRILDSDEYRSTKTKVNVDFYFNTQEITCADIGFWDPDNPETETWEFIDVSFEKLYTMNLPTLRIPDRFLFHSKNEELYYGESPELDTVPTEPET</sequence>
<evidence type="ECO:0000256" key="2">
    <source>
        <dbReference type="ARBA" id="ARBA00022695"/>
    </source>
</evidence>
<accession>A0A650FZ91</accession>
<keyword evidence="3" id="KW-0696">RNA-directed RNA polymerase</keyword>
<dbReference type="InterPro" id="IPR043502">
    <property type="entry name" value="DNA/RNA_pol_sf"/>
</dbReference>
<keyword evidence="1" id="KW-0808">Transferase</keyword>
<reference evidence="3" key="1">
    <citation type="journal article" date="2019" name="PLoS Pathog.">
        <title>Novel RNA viruses associated with Plasmodium vivax in human malaria and Leucocytozoon parasites in avian disease.</title>
        <authorList>
            <person name="Charon J."/>
            <person name="Grigg M.J."/>
            <person name="Eden J.-S."/>
            <person name="Piera K.A."/>
            <person name="Rana H."/>
            <person name="William T."/>
            <person name="Rose K."/>
            <person name="Davenport M.P."/>
            <person name="Anstey N.M."/>
            <person name="Holmes E.C."/>
        </authorList>
    </citation>
    <scope>NUCLEOTIDE SEQUENCE</scope>
    <source>
        <strain evidence="3">MaRNAV-1.2</strain>
    </source>
</reference>
<protein>
    <submittedName>
        <fullName evidence="3">RNA-dependent RNA polymerase-like protein</fullName>
    </submittedName>
</protein>
<dbReference type="EMBL" id="MN698829">
    <property type="protein sequence ID" value="QGV56801.1"/>
    <property type="molecule type" value="Genomic_RNA"/>
</dbReference>
<dbReference type="SUPFAM" id="SSF56672">
    <property type="entry name" value="DNA/RNA polymerases"/>
    <property type="match status" value="1"/>
</dbReference>
<keyword evidence="2" id="KW-0548">Nucleotidyltransferase</keyword>
<organism evidence="3">
    <name type="scientific">Matryoshka RNA virus 1</name>
    <dbReference type="NCBI Taxonomy" id="2683728"/>
    <lineage>
        <taxon>Viruses</taxon>
        <taxon>Riboviria</taxon>
    </lineage>
</organism>
<evidence type="ECO:0000256" key="1">
    <source>
        <dbReference type="ARBA" id="ARBA00022679"/>
    </source>
</evidence>
<dbReference type="GO" id="GO:0003968">
    <property type="term" value="F:RNA-directed RNA polymerase activity"/>
    <property type="evidence" value="ECO:0007669"/>
    <property type="project" value="UniProtKB-KW"/>
</dbReference>
<name>A0A650FZ91_9VIRU</name>